<dbReference type="InterPro" id="IPR036010">
    <property type="entry name" value="2Fe-2S_ferredoxin-like_sf"/>
</dbReference>
<dbReference type="NCBIfam" id="NF004317">
    <property type="entry name" value="PRK05713.1"/>
    <property type="match status" value="1"/>
</dbReference>
<name>A0A9X2AUV3_9GAMM</name>
<dbReference type="PANTHER" id="PTHR47354">
    <property type="entry name" value="NADH OXIDOREDUCTASE HCR"/>
    <property type="match status" value="1"/>
</dbReference>
<accession>A0A9X2AUV3</accession>
<dbReference type="RefSeq" id="WP_243606057.1">
    <property type="nucleotide sequence ID" value="NZ_JALGRD010000005.1"/>
</dbReference>
<dbReference type="InterPro" id="IPR050415">
    <property type="entry name" value="MRET"/>
</dbReference>
<dbReference type="Gene3D" id="3.40.50.80">
    <property type="entry name" value="Nucleotide-binding domain of ferredoxin-NADP reductase (FNR) module"/>
    <property type="match status" value="1"/>
</dbReference>
<dbReference type="InterPro" id="IPR001433">
    <property type="entry name" value="OxRdtase_FAD/NAD-bd"/>
</dbReference>
<dbReference type="PRINTS" id="PR00371">
    <property type="entry name" value="FPNCR"/>
</dbReference>
<dbReference type="InterPro" id="IPR039261">
    <property type="entry name" value="FNR_nucleotide-bd"/>
</dbReference>
<sequence length="314" mass="34458">MPEITCNDRHWTVPAGRNLLDELNAAGFAVPFSCRAGSCQACLVRCIEGEPLDARPEALPATRRAQGWRLACQCRIVSDLHVATYDPAREAIPADVHAVEWLAGQVLRLQLIPQRPIRYRAGQHVLLWNAAGVARPYSLASLPGEDVGLELHIDCSRPGAFADSARALRPGDQLRLGALHEGGLYYEPDWQSRPLLMLAAGTGLAPLWGLLREALRQGHEAPIRLIHVASGESYLRAALERLAARHGTLEVELVQGQASMEACLRSLRLRSRQEVALVCGREAFVEASSRRLFLAGLPRGQLLSDTFVSRHTDD</sequence>
<organism evidence="4 5">
    <name type="scientific">Stutzerimonas marianensis</name>
    <dbReference type="NCBI Taxonomy" id="2929513"/>
    <lineage>
        <taxon>Bacteria</taxon>
        <taxon>Pseudomonadati</taxon>
        <taxon>Pseudomonadota</taxon>
        <taxon>Gammaproteobacteria</taxon>
        <taxon>Pseudomonadales</taxon>
        <taxon>Pseudomonadaceae</taxon>
        <taxon>Stutzerimonas</taxon>
    </lineage>
</organism>
<dbReference type="PRINTS" id="PR00410">
    <property type="entry name" value="PHEHYDRXLASE"/>
</dbReference>
<feature type="domain" description="2Fe-2S ferredoxin-type" evidence="2">
    <location>
        <begin position="1"/>
        <end position="88"/>
    </location>
</feature>
<reference evidence="4" key="1">
    <citation type="submission" date="2022-03" db="EMBL/GenBank/DDBJ databases">
        <title>Pseudomonas marianensis sp. nov., a marine bacterium isolated from deep-sea sediments of the Mariana Trench.</title>
        <authorList>
            <person name="Wei Y."/>
        </authorList>
    </citation>
    <scope>NUCLEOTIDE SEQUENCE</scope>
    <source>
        <strain evidence="4">PS1</strain>
    </source>
</reference>
<proteinExistence type="predicted"/>
<evidence type="ECO:0000313" key="5">
    <source>
        <dbReference type="Proteomes" id="UP001139682"/>
    </source>
</evidence>
<dbReference type="Gene3D" id="2.40.30.10">
    <property type="entry name" value="Translation factors"/>
    <property type="match status" value="1"/>
</dbReference>
<feature type="domain" description="FAD-binding FR-type" evidence="3">
    <location>
        <begin position="89"/>
        <end position="188"/>
    </location>
</feature>
<dbReference type="InterPro" id="IPR017938">
    <property type="entry name" value="Riboflavin_synthase-like_b-brl"/>
</dbReference>
<dbReference type="PANTHER" id="PTHR47354:SF3">
    <property type="entry name" value="OXIDOREDUCTASE-RELATED"/>
    <property type="match status" value="1"/>
</dbReference>
<dbReference type="Proteomes" id="UP001139682">
    <property type="component" value="Unassembled WGS sequence"/>
</dbReference>
<dbReference type="CDD" id="cd00207">
    <property type="entry name" value="fer2"/>
    <property type="match status" value="1"/>
</dbReference>
<dbReference type="Gene3D" id="3.10.20.30">
    <property type="match status" value="1"/>
</dbReference>
<dbReference type="EMBL" id="JALGRD010000005">
    <property type="protein sequence ID" value="MCJ0973972.1"/>
    <property type="molecule type" value="Genomic_DNA"/>
</dbReference>
<dbReference type="GO" id="GO:0016491">
    <property type="term" value="F:oxidoreductase activity"/>
    <property type="evidence" value="ECO:0007669"/>
    <property type="project" value="InterPro"/>
</dbReference>
<dbReference type="InterPro" id="IPR001041">
    <property type="entry name" value="2Fe-2S_ferredoxin-type"/>
</dbReference>
<comment type="caution">
    <text evidence="4">The sequence shown here is derived from an EMBL/GenBank/DDBJ whole genome shotgun (WGS) entry which is preliminary data.</text>
</comment>
<dbReference type="SUPFAM" id="SSF63380">
    <property type="entry name" value="Riboflavin synthase domain-like"/>
    <property type="match status" value="1"/>
</dbReference>
<evidence type="ECO:0000256" key="1">
    <source>
        <dbReference type="ARBA" id="ARBA00034078"/>
    </source>
</evidence>
<dbReference type="InterPro" id="IPR017927">
    <property type="entry name" value="FAD-bd_FR_type"/>
</dbReference>
<evidence type="ECO:0000313" key="4">
    <source>
        <dbReference type="EMBL" id="MCJ0973972.1"/>
    </source>
</evidence>
<dbReference type="SUPFAM" id="SSF54292">
    <property type="entry name" value="2Fe-2S ferredoxin-like"/>
    <property type="match status" value="1"/>
</dbReference>
<dbReference type="PROSITE" id="PS51085">
    <property type="entry name" value="2FE2S_FER_2"/>
    <property type="match status" value="1"/>
</dbReference>
<dbReference type="PROSITE" id="PS51384">
    <property type="entry name" value="FAD_FR"/>
    <property type="match status" value="1"/>
</dbReference>
<evidence type="ECO:0000259" key="2">
    <source>
        <dbReference type="PROSITE" id="PS51085"/>
    </source>
</evidence>
<dbReference type="SUPFAM" id="SSF52343">
    <property type="entry name" value="Ferredoxin reductase-like, C-terminal NADP-linked domain"/>
    <property type="match status" value="1"/>
</dbReference>
<dbReference type="InterPro" id="IPR001709">
    <property type="entry name" value="Flavoprot_Pyr_Nucl_cyt_Rdtase"/>
</dbReference>
<dbReference type="AlphaFoldDB" id="A0A9X2AUV3"/>
<dbReference type="GO" id="GO:0051536">
    <property type="term" value="F:iron-sulfur cluster binding"/>
    <property type="evidence" value="ECO:0007669"/>
    <property type="project" value="InterPro"/>
</dbReference>
<gene>
    <name evidence="4" type="ORF">MST27_11390</name>
</gene>
<evidence type="ECO:0000259" key="3">
    <source>
        <dbReference type="PROSITE" id="PS51384"/>
    </source>
</evidence>
<dbReference type="Pfam" id="PF00175">
    <property type="entry name" value="NAD_binding_1"/>
    <property type="match status" value="1"/>
</dbReference>
<comment type="cofactor">
    <cofactor evidence="1">
        <name>[2Fe-2S] cluster</name>
        <dbReference type="ChEBI" id="CHEBI:190135"/>
    </cofactor>
</comment>
<dbReference type="Pfam" id="PF00111">
    <property type="entry name" value="Fer2"/>
    <property type="match status" value="1"/>
</dbReference>
<keyword evidence="5" id="KW-1185">Reference proteome</keyword>
<protein>
    <submittedName>
        <fullName evidence="4">Iron-sulfur-binding ferredoxin reductase</fullName>
    </submittedName>
</protein>
<dbReference type="InterPro" id="IPR012675">
    <property type="entry name" value="Beta-grasp_dom_sf"/>
</dbReference>